<reference evidence="7" key="1">
    <citation type="journal article" date="2019" name="Int. J. Syst. Evol. Microbiol.">
        <title>The Global Catalogue of Microorganisms (GCM) 10K type strain sequencing project: providing services to taxonomists for standard genome sequencing and annotation.</title>
        <authorList>
            <consortium name="The Broad Institute Genomics Platform"/>
            <consortium name="The Broad Institute Genome Sequencing Center for Infectious Disease"/>
            <person name="Wu L."/>
            <person name="Ma J."/>
        </authorList>
    </citation>
    <scope>NUCLEOTIDE SEQUENCE [LARGE SCALE GENOMIC DNA]</scope>
    <source>
        <strain evidence="7">JCM 13850</strain>
    </source>
</reference>
<dbReference type="InterPro" id="IPR036388">
    <property type="entry name" value="WH-like_DNA-bd_sf"/>
</dbReference>
<evidence type="ECO:0000256" key="4">
    <source>
        <dbReference type="ARBA" id="ARBA00023163"/>
    </source>
</evidence>
<comment type="similarity">
    <text evidence="1">Belongs to the LysR transcriptional regulatory family.</text>
</comment>
<dbReference type="CDD" id="cd08414">
    <property type="entry name" value="PBP2_LTTR_aromatics_like"/>
    <property type="match status" value="1"/>
</dbReference>
<keyword evidence="7" id="KW-1185">Reference proteome</keyword>
<evidence type="ECO:0000313" key="6">
    <source>
        <dbReference type="EMBL" id="GAA2150336.1"/>
    </source>
</evidence>
<comment type="caution">
    <text evidence="6">The sequence shown here is derived from an EMBL/GenBank/DDBJ whole genome shotgun (WGS) entry which is preliminary data.</text>
</comment>
<evidence type="ECO:0000259" key="5">
    <source>
        <dbReference type="PROSITE" id="PS50931"/>
    </source>
</evidence>
<dbReference type="SUPFAM" id="SSF46785">
    <property type="entry name" value="Winged helix' DNA-binding domain"/>
    <property type="match status" value="1"/>
</dbReference>
<accession>A0ABP5LMY3</accession>
<keyword evidence="2" id="KW-0805">Transcription regulation</keyword>
<dbReference type="SUPFAM" id="SSF53850">
    <property type="entry name" value="Periplasmic binding protein-like II"/>
    <property type="match status" value="1"/>
</dbReference>
<dbReference type="Proteomes" id="UP001501020">
    <property type="component" value="Unassembled WGS sequence"/>
</dbReference>
<dbReference type="Pfam" id="PF00126">
    <property type="entry name" value="HTH_1"/>
    <property type="match status" value="1"/>
</dbReference>
<gene>
    <name evidence="6" type="ORF">GCM10009727_54600</name>
</gene>
<dbReference type="PROSITE" id="PS50931">
    <property type="entry name" value="HTH_LYSR"/>
    <property type="match status" value="1"/>
</dbReference>
<dbReference type="InterPro" id="IPR036390">
    <property type="entry name" value="WH_DNA-bd_sf"/>
</dbReference>
<dbReference type="PANTHER" id="PTHR30346">
    <property type="entry name" value="TRANSCRIPTIONAL DUAL REGULATOR HCAR-RELATED"/>
    <property type="match status" value="1"/>
</dbReference>
<evidence type="ECO:0000256" key="3">
    <source>
        <dbReference type="ARBA" id="ARBA00023125"/>
    </source>
</evidence>
<dbReference type="Gene3D" id="3.40.190.10">
    <property type="entry name" value="Periplasmic binding protein-like II"/>
    <property type="match status" value="2"/>
</dbReference>
<feature type="domain" description="HTH lysR-type" evidence="5">
    <location>
        <begin position="1"/>
        <end position="58"/>
    </location>
</feature>
<evidence type="ECO:0000256" key="2">
    <source>
        <dbReference type="ARBA" id="ARBA00023015"/>
    </source>
</evidence>
<dbReference type="Pfam" id="PF03466">
    <property type="entry name" value="LysR_substrate"/>
    <property type="match status" value="1"/>
</dbReference>
<dbReference type="RefSeq" id="WP_344272938.1">
    <property type="nucleotide sequence ID" value="NZ_BAAAMR010000054.1"/>
</dbReference>
<protein>
    <submittedName>
        <fullName evidence="6">LysR family transcriptional regulator</fullName>
    </submittedName>
</protein>
<keyword evidence="3" id="KW-0238">DNA-binding</keyword>
<proteinExistence type="inferred from homology"/>
<keyword evidence="4" id="KW-0804">Transcription</keyword>
<dbReference type="EMBL" id="BAAAMR010000054">
    <property type="protein sequence ID" value="GAA2150336.1"/>
    <property type="molecule type" value="Genomic_DNA"/>
</dbReference>
<name>A0ABP5LMY3_9ACTN</name>
<dbReference type="Gene3D" id="1.10.10.10">
    <property type="entry name" value="Winged helix-like DNA-binding domain superfamily/Winged helix DNA-binding domain"/>
    <property type="match status" value="1"/>
</dbReference>
<sequence length="299" mass="32485">MERYELETFLALAEELHFSRTAERLHVSPGRVSQTIKTLERRIGGALFERSSRRVALTPVGRRLRDDLLPAYRQIQEAVASATAAYEGISGVLRVGFTAPWSSDLVLRAADAFSSRHPRCSVELKDVTYNAAIATLRDKDLDLVVAEPPVDEPGITVGPVVFSERRALVVPAAHPLAARETVSQEDFAALPLITAAGVSQVWRDAFFPRRTPQGRRIEQGPSAAGWQAVLTLVGAGKGATVATVRAGHYHARPDIAYVPFDDAPPVEYALMWRDAGETAGVQALVRTILEFAPRPDGGS</sequence>
<dbReference type="InterPro" id="IPR005119">
    <property type="entry name" value="LysR_subst-bd"/>
</dbReference>
<organism evidence="6 7">
    <name type="scientific">Actinomadura napierensis</name>
    <dbReference type="NCBI Taxonomy" id="267854"/>
    <lineage>
        <taxon>Bacteria</taxon>
        <taxon>Bacillati</taxon>
        <taxon>Actinomycetota</taxon>
        <taxon>Actinomycetes</taxon>
        <taxon>Streptosporangiales</taxon>
        <taxon>Thermomonosporaceae</taxon>
        <taxon>Actinomadura</taxon>
    </lineage>
</organism>
<dbReference type="PANTHER" id="PTHR30346:SF0">
    <property type="entry name" value="HCA OPERON TRANSCRIPTIONAL ACTIVATOR HCAR"/>
    <property type="match status" value="1"/>
</dbReference>
<evidence type="ECO:0000313" key="7">
    <source>
        <dbReference type="Proteomes" id="UP001501020"/>
    </source>
</evidence>
<dbReference type="InterPro" id="IPR000847">
    <property type="entry name" value="LysR_HTH_N"/>
</dbReference>
<evidence type="ECO:0000256" key="1">
    <source>
        <dbReference type="ARBA" id="ARBA00009437"/>
    </source>
</evidence>